<comment type="similarity">
    <text evidence="5">Belongs to the TatC family.</text>
</comment>
<dbReference type="PANTHER" id="PTHR30371">
    <property type="entry name" value="SEC-INDEPENDENT PROTEIN TRANSLOCASE PROTEIN TATC"/>
    <property type="match status" value="1"/>
</dbReference>
<evidence type="ECO:0000256" key="4">
    <source>
        <dbReference type="ARBA" id="ARBA00023136"/>
    </source>
</evidence>
<dbReference type="GO" id="GO:0009977">
    <property type="term" value="F:proton motive force dependent protein transmembrane transporter activity"/>
    <property type="evidence" value="ECO:0007669"/>
    <property type="project" value="TreeGrafter"/>
</dbReference>
<dbReference type="GO" id="GO:0065002">
    <property type="term" value="P:intracellular protein transmembrane transport"/>
    <property type="evidence" value="ECO:0007669"/>
    <property type="project" value="TreeGrafter"/>
</dbReference>
<comment type="subcellular location">
    <subcellularLocation>
        <location evidence="5">Cell membrane</location>
        <topology evidence="5">Multi-pass membrane protein</topology>
    </subcellularLocation>
    <subcellularLocation>
        <location evidence="1">Membrane</location>
        <topology evidence="1">Multi-pass membrane protein</topology>
    </subcellularLocation>
</comment>
<dbReference type="GO" id="GO:0043953">
    <property type="term" value="P:protein transport by the Tat complex"/>
    <property type="evidence" value="ECO:0007669"/>
    <property type="project" value="UniProtKB-UniRule"/>
</dbReference>
<feature type="transmembrane region" description="Helical" evidence="5">
    <location>
        <begin position="211"/>
        <end position="227"/>
    </location>
</feature>
<dbReference type="Pfam" id="PF00902">
    <property type="entry name" value="TatC"/>
    <property type="match status" value="1"/>
</dbReference>
<evidence type="ECO:0000256" key="5">
    <source>
        <dbReference type="HAMAP-Rule" id="MF_00902"/>
    </source>
</evidence>
<dbReference type="EMBL" id="CP011097">
    <property type="protein sequence ID" value="AJZ75398.1"/>
    <property type="molecule type" value="Genomic_DNA"/>
</dbReference>
<dbReference type="OrthoDB" id="15305at2157"/>
<dbReference type="Proteomes" id="UP000266745">
    <property type="component" value="Chromosome"/>
</dbReference>
<feature type="transmembrane region" description="Helical" evidence="5">
    <location>
        <begin position="233"/>
        <end position="253"/>
    </location>
</feature>
<accession>A0A3G1AZS4</accession>
<evidence type="ECO:0000256" key="1">
    <source>
        <dbReference type="ARBA" id="ARBA00004141"/>
    </source>
</evidence>
<feature type="transmembrane region" description="Helical" evidence="5">
    <location>
        <begin position="128"/>
        <end position="156"/>
    </location>
</feature>
<keyword evidence="4 5" id="KW-0472">Membrane</keyword>
<comment type="function">
    <text evidence="5">Part of the twin-arginine translocation (Tat) system that transports large folded proteins containing a characteristic twin-arginine motif in their signal peptide across membranes.</text>
</comment>
<dbReference type="RefSeq" id="WP_048187982.1">
    <property type="nucleotide sequence ID" value="NZ_CP011097.1"/>
</dbReference>
<feature type="transmembrane region" description="Helical" evidence="5">
    <location>
        <begin position="21"/>
        <end position="42"/>
    </location>
</feature>
<dbReference type="KEGG" id="tah:SU86_002250"/>
<keyword evidence="7" id="KW-1185">Reference proteome</keyword>
<protein>
    <recommendedName>
        <fullName evidence="5">Sec-independent protein translocase protein TatC</fullName>
    </recommendedName>
</protein>
<sequence length="267" mass="29649">MSELSGIFAHLSELRSRITRIVIAIGAIIVFLLSFRAEPFLYEGYKLYYPFPDPMHNLAAQITNYMRISLVPENVQLIQTAPGQAFYAQVYVAALVGIVISMPIIVREMTRFIAPALSEKEVNSIKKIAIPAIGLFVTGVVFSYFTVIPFMLDFLYQYGESAGLVTFLNVMDFVTFVLQFLLAFGVAFQLPLIMYAATASGLVGVKFWRNNIRYAIVALIIVGAAVTPDGSGVTMWFISGPMIGLYLAGMVILERRESKIKRVKSES</sequence>
<dbReference type="NCBIfam" id="TIGR00945">
    <property type="entry name" value="tatC"/>
    <property type="match status" value="1"/>
</dbReference>
<keyword evidence="3 5" id="KW-1133">Transmembrane helix</keyword>
<evidence type="ECO:0000256" key="2">
    <source>
        <dbReference type="ARBA" id="ARBA00022692"/>
    </source>
</evidence>
<keyword evidence="2 5" id="KW-0812">Transmembrane</keyword>
<comment type="subunit">
    <text evidence="5">Forms a complex with TatA.</text>
</comment>
<gene>
    <name evidence="5" type="primary">tatC</name>
    <name evidence="6" type="ORF">SU86_002250</name>
</gene>
<dbReference type="HAMAP" id="MF_00902">
    <property type="entry name" value="TatC"/>
    <property type="match status" value="1"/>
</dbReference>
<reference evidence="6 7" key="1">
    <citation type="journal article" date="2016" name="Sci. Rep.">
        <title>A novel ammonia-oxidizing archaeon from wastewater treatment plant: Its enrichment, physiological and genomic characteristics.</title>
        <authorList>
            <person name="Li Y."/>
            <person name="Ding K."/>
            <person name="Wen X."/>
            <person name="Zhang B."/>
            <person name="Shen B."/>
            <person name="Yang Y."/>
        </authorList>
    </citation>
    <scope>NUCLEOTIDE SEQUENCE [LARGE SCALE GENOMIC DNA]</scope>
    <source>
        <strain evidence="6 7">SAT1</strain>
    </source>
</reference>
<feature type="transmembrane region" description="Helical" evidence="5">
    <location>
        <begin position="86"/>
        <end position="107"/>
    </location>
</feature>
<keyword evidence="5" id="KW-0653">Protein transport</keyword>
<dbReference type="AlphaFoldDB" id="A0A3G1AZS4"/>
<keyword evidence="5" id="KW-0813">Transport</keyword>
<dbReference type="InterPro" id="IPR002033">
    <property type="entry name" value="TatC"/>
</dbReference>
<keyword evidence="5" id="KW-1003">Cell membrane</keyword>
<evidence type="ECO:0000313" key="7">
    <source>
        <dbReference type="Proteomes" id="UP000266745"/>
    </source>
</evidence>
<dbReference type="STRING" id="1603555.SU86_002250"/>
<name>A0A3G1AZS4_9ARCH</name>
<evidence type="ECO:0000313" key="6">
    <source>
        <dbReference type="EMBL" id="AJZ75398.1"/>
    </source>
</evidence>
<dbReference type="PRINTS" id="PR01840">
    <property type="entry name" value="TATCFAMILY"/>
</dbReference>
<evidence type="ECO:0000256" key="3">
    <source>
        <dbReference type="ARBA" id="ARBA00022989"/>
    </source>
</evidence>
<organism evidence="6 7">
    <name type="scientific">Candidatus Nitrosotenuis cloacae</name>
    <dbReference type="NCBI Taxonomy" id="1603555"/>
    <lineage>
        <taxon>Archaea</taxon>
        <taxon>Nitrososphaerota</taxon>
        <taxon>Candidatus Nitrosotenuis</taxon>
    </lineage>
</organism>
<proteinExistence type="inferred from homology"/>
<keyword evidence="5" id="KW-0811">Translocation</keyword>
<dbReference type="PANTHER" id="PTHR30371:SF0">
    <property type="entry name" value="SEC-INDEPENDENT PROTEIN TRANSLOCASE PROTEIN TATC, CHLOROPLASTIC-RELATED"/>
    <property type="match status" value="1"/>
</dbReference>
<dbReference type="GeneID" id="24875207"/>
<feature type="transmembrane region" description="Helical" evidence="5">
    <location>
        <begin position="176"/>
        <end position="199"/>
    </location>
</feature>
<dbReference type="GO" id="GO:0033281">
    <property type="term" value="C:TAT protein transport complex"/>
    <property type="evidence" value="ECO:0007669"/>
    <property type="project" value="UniProtKB-UniRule"/>
</dbReference>